<organism evidence="2 3">
    <name type="scientific">Nicotiana attenuata</name>
    <name type="common">Coyote tobacco</name>
    <dbReference type="NCBI Taxonomy" id="49451"/>
    <lineage>
        <taxon>Eukaryota</taxon>
        <taxon>Viridiplantae</taxon>
        <taxon>Streptophyta</taxon>
        <taxon>Embryophyta</taxon>
        <taxon>Tracheophyta</taxon>
        <taxon>Spermatophyta</taxon>
        <taxon>Magnoliopsida</taxon>
        <taxon>eudicotyledons</taxon>
        <taxon>Gunneridae</taxon>
        <taxon>Pentapetalae</taxon>
        <taxon>asterids</taxon>
        <taxon>lamiids</taxon>
        <taxon>Solanales</taxon>
        <taxon>Solanaceae</taxon>
        <taxon>Nicotianoideae</taxon>
        <taxon>Nicotianeae</taxon>
        <taxon>Nicotiana</taxon>
    </lineage>
</organism>
<feature type="non-terminal residue" evidence="2">
    <location>
        <position position="1"/>
    </location>
</feature>
<dbReference type="Pfam" id="PF13966">
    <property type="entry name" value="zf-RVT"/>
    <property type="match status" value="1"/>
</dbReference>
<sequence>VEEELLWQINAGNISFWWDNWSEMGVVAQIMHRQGISGVQIVRDVITDDKWDVDQLKLPDFLTEQIQSIGIGNQSCCDIQVWMPNSSGNFTTSSAWDRVRQRKDPCILLKKNWQKQLPFQMSFMLWRILKRKLPFDDIL</sequence>
<proteinExistence type="predicted"/>
<dbReference type="EMBL" id="MJEQ01037191">
    <property type="protein sequence ID" value="OIS98450.1"/>
    <property type="molecule type" value="Genomic_DNA"/>
</dbReference>
<evidence type="ECO:0000259" key="1">
    <source>
        <dbReference type="Pfam" id="PF13966"/>
    </source>
</evidence>
<feature type="domain" description="Reverse transcriptase zinc-binding" evidence="1">
    <location>
        <begin position="90"/>
        <end position="138"/>
    </location>
</feature>
<protein>
    <recommendedName>
        <fullName evidence="1">Reverse transcriptase zinc-binding domain-containing protein</fullName>
    </recommendedName>
</protein>
<dbReference type="InterPro" id="IPR026960">
    <property type="entry name" value="RVT-Znf"/>
</dbReference>
<keyword evidence="3" id="KW-1185">Reference proteome</keyword>
<dbReference type="STRING" id="49451.A0A1J6IHS4"/>
<feature type="non-terminal residue" evidence="2">
    <location>
        <position position="139"/>
    </location>
</feature>
<gene>
    <name evidence="2" type="ORF">A4A49_60823</name>
</gene>
<reference evidence="2" key="1">
    <citation type="submission" date="2016-11" db="EMBL/GenBank/DDBJ databases">
        <title>The genome of Nicotiana attenuata.</title>
        <authorList>
            <person name="Xu S."/>
            <person name="Brockmoeller T."/>
            <person name="Gaquerel E."/>
            <person name="Navarro A."/>
            <person name="Kuhl H."/>
            <person name="Gase K."/>
            <person name="Ling Z."/>
            <person name="Zhou W."/>
            <person name="Kreitzer C."/>
            <person name="Stanke M."/>
            <person name="Tang H."/>
            <person name="Lyons E."/>
            <person name="Pandey P."/>
            <person name="Pandey S.P."/>
            <person name="Timmermann B."/>
            <person name="Baldwin I.T."/>
        </authorList>
    </citation>
    <scope>NUCLEOTIDE SEQUENCE [LARGE SCALE GENOMIC DNA]</scope>
    <source>
        <strain evidence="2">UT</strain>
    </source>
</reference>
<dbReference type="Proteomes" id="UP000187609">
    <property type="component" value="Unassembled WGS sequence"/>
</dbReference>
<dbReference type="OMA" id="RTHRITA"/>
<accession>A0A1J6IHS4</accession>
<evidence type="ECO:0000313" key="3">
    <source>
        <dbReference type="Proteomes" id="UP000187609"/>
    </source>
</evidence>
<comment type="caution">
    <text evidence="2">The sequence shown here is derived from an EMBL/GenBank/DDBJ whole genome shotgun (WGS) entry which is preliminary data.</text>
</comment>
<dbReference type="Gramene" id="OIS98450">
    <property type="protein sequence ID" value="OIS98450"/>
    <property type="gene ID" value="A4A49_60823"/>
</dbReference>
<evidence type="ECO:0000313" key="2">
    <source>
        <dbReference type="EMBL" id="OIS98450.1"/>
    </source>
</evidence>
<name>A0A1J6IHS4_NICAT</name>
<dbReference type="AlphaFoldDB" id="A0A1J6IHS4"/>